<protein>
    <submittedName>
        <fullName evidence="4">Mitochondrial</fullName>
    </submittedName>
</protein>
<feature type="compositionally biased region" description="Pro residues" evidence="2">
    <location>
        <begin position="80"/>
        <end position="90"/>
    </location>
</feature>
<feature type="coiled-coil region" evidence="1">
    <location>
        <begin position="486"/>
        <end position="517"/>
    </location>
</feature>
<sequence>MAAAGADAVPGARAEENRAEIAALRQEISSLLTTNGRLHQHLGQLNGYFPADAHTAPRVQGAAEERAEPVTVSPPRQSNPNPPLGQPPGTTPTSAALAAMLRERDDLQQRLQTTELARCAAQQRRSTAEAALQRASDDLDRQKKLVASYAAEKEQSASEAEGLRQQLREAHEKLAQLDTALTTRSERVRANEREYAELRVEYDGLAAANEAIRKELATTRSRIASEQQGCRAAEAELSEYQAQLRAGEAEFAAELESLATRRRSLEASLRDSSATLADAEAEVAETRMQSLGLRAQLEVLEAARDEIAAQEHQASMQQREEVKRLESLAANLASEAKEISQRHVKVTTSLQELQKAQERRESEKTQEDALGLARTAAAERCRRAREEVAEAEQRLGSFLRQLGEERCRGLELARELTAARDAAAAAGAPLQTKPVRRSRSAKSAKSTKVMSWPNTDLQETWSASALRMQRELELLQRWKADALSVLQQMQVDVSSAQDKYRQQLQQNQALQKRLENMGGPVPSTAAF</sequence>
<dbReference type="EMBL" id="CAXAMM010010001">
    <property type="protein sequence ID" value="CAK9022031.1"/>
    <property type="molecule type" value="Genomic_DNA"/>
</dbReference>
<keyword evidence="1" id="KW-0175">Coiled coil</keyword>
<name>A0ABP0KEP0_9DINO</name>
<evidence type="ECO:0000256" key="2">
    <source>
        <dbReference type="SAM" id="MobiDB-lite"/>
    </source>
</evidence>
<evidence type="ECO:0000256" key="1">
    <source>
        <dbReference type="SAM" id="Coils"/>
    </source>
</evidence>
<evidence type="ECO:0000313" key="3">
    <source>
        <dbReference type="EMBL" id="CAK9022031.1"/>
    </source>
</evidence>
<dbReference type="Proteomes" id="UP001642464">
    <property type="component" value="Unassembled WGS sequence"/>
</dbReference>
<organism evidence="4 5">
    <name type="scientific">Durusdinium trenchii</name>
    <dbReference type="NCBI Taxonomy" id="1381693"/>
    <lineage>
        <taxon>Eukaryota</taxon>
        <taxon>Sar</taxon>
        <taxon>Alveolata</taxon>
        <taxon>Dinophyceae</taxon>
        <taxon>Suessiales</taxon>
        <taxon>Symbiodiniaceae</taxon>
        <taxon>Durusdinium</taxon>
    </lineage>
</organism>
<proteinExistence type="predicted"/>
<reference evidence="4 5" key="1">
    <citation type="submission" date="2024-02" db="EMBL/GenBank/DDBJ databases">
        <authorList>
            <person name="Chen Y."/>
            <person name="Shah S."/>
            <person name="Dougan E. K."/>
            <person name="Thang M."/>
            <person name="Chan C."/>
        </authorList>
    </citation>
    <scope>NUCLEOTIDE SEQUENCE [LARGE SCALE GENOMIC DNA]</scope>
</reference>
<gene>
    <name evidence="3" type="ORF">SCF082_LOCUS15612</name>
    <name evidence="4" type="ORF">SCF082_LOCUS17008</name>
</gene>
<comment type="caution">
    <text evidence="4">The sequence shown here is derived from an EMBL/GenBank/DDBJ whole genome shotgun (WGS) entry which is preliminary data.</text>
</comment>
<dbReference type="Gene3D" id="1.10.287.1490">
    <property type="match status" value="1"/>
</dbReference>
<evidence type="ECO:0000313" key="5">
    <source>
        <dbReference type="Proteomes" id="UP001642464"/>
    </source>
</evidence>
<feature type="region of interest" description="Disordered" evidence="2">
    <location>
        <begin position="48"/>
        <end position="93"/>
    </location>
</feature>
<evidence type="ECO:0000313" key="4">
    <source>
        <dbReference type="EMBL" id="CAK9025271.1"/>
    </source>
</evidence>
<feature type="coiled-coil region" evidence="1">
    <location>
        <begin position="97"/>
        <end position="401"/>
    </location>
</feature>
<keyword evidence="5" id="KW-1185">Reference proteome</keyword>
<dbReference type="EMBL" id="CAXAMM010011113">
    <property type="protein sequence ID" value="CAK9025271.1"/>
    <property type="molecule type" value="Genomic_DNA"/>
</dbReference>
<feature type="region of interest" description="Disordered" evidence="2">
    <location>
        <begin position="425"/>
        <end position="451"/>
    </location>
</feature>
<accession>A0ABP0KEP0</accession>